<keyword evidence="2" id="KW-1185">Reference proteome</keyword>
<sequence>MVSWPRRGRPRPTPTLTRPDVERLGLARQDRVLAVLEAPSSDLRLVITQHQLVLLPDVGTPVARPWHLVDRGAWSREDDALTVTWVDGSAAWRFALPEPDATALAALRERVQASVITHHDVKVHGGRGSVRVVVRNDLATREVLVQTLYGQGVVAGDPAVERAVASATAELRDAVGLPPQD</sequence>
<dbReference type="RefSeq" id="WP_154594032.1">
    <property type="nucleotide sequence ID" value="NZ_CP171001.1"/>
</dbReference>
<accession>A0A6I3IFF5</accession>
<dbReference type="EMBL" id="WLVL01000040">
    <property type="protein sequence ID" value="MTB72752.1"/>
    <property type="molecule type" value="Genomic_DNA"/>
</dbReference>
<dbReference type="Proteomes" id="UP000431092">
    <property type="component" value="Unassembled WGS sequence"/>
</dbReference>
<name>A0A6I3IFF5_9MICO</name>
<proteinExistence type="predicted"/>
<comment type="caution">
    <text evidence="1">The sequence shown here is derived from an EMBL/GenBank/DDBJ whole genome shotgun (WGS) entry which is preliminary data.</text>
</comment>
<evidence type="ECO:0000313" key="2">
    <source>
        <dbReference type="Proteomes" id="UP000431092"/>
    </source>
</evidence>
<organism evidence="1 2">
    <name type="scientific">Arsenicicoccus cauae</name>
    <dbReference type="NCBI Taxonomy" id="2663847"/>
    <lineage>
        <taxon>Bacteria</taxon>
        <taxon>Bacillati</taxon>
        <taxon>Actinomycetota</taxon>
        <taxon>Actinomycetes</taxon>
        <taxon>Micrococcales</taxon>
        <taxon>Intrasporangiaceae</taxon>
        <taxon>Arsenicicoccus</taxon>
    </lineage>
</organism>
<dbReference type="AlphaFoldDB" id="A0A6I3IFF5"/>
<gene>
    <name evidence="1" type="ORF">GGG17_12410</name>
</gene>
<protein>
    <submittedName>
        <fullName evidence="1">Uncharacterized protein</fullName>
    </submittedName>
</protein>
<reference evidence="1 2" key="1">
    <citation type="submission" date="2019-11" db="EMBL/GenBank/DDBJ databases">
        <title>Whole genome sequencing identifies a novel species of the genus Arsenicicoccus isolated from human blood.</title>
        <authorList>
            <person name="Jeong J.H."/>
            <person name="Kweon O.J."/>
            <person name="Kim H.R."/>
            <person name="Kim T.-H."/>
            <person name="Ha S.-M."/>
            <person name="Lee M.-K."/>
        </authorList>
    </citation>
    <scope>NUCLEOTIDE SEQUENCE [LARGE SCALE GENOMIC DNA]</scope>
    <source>
        <strain evidence="1 2">MKL-02</strain>
    </source>
</reference>
<evidence type="ECO:0000313" key="1">
    <source>
        <dbReference type="EMBL" id="MTB72752.1"/>
    </source>
</evidence>